<dbReference type="SMART" id="SM00343">
    <property type="entry name" value="ZnF_C2HC"/>
    <property type="match status" value="1"/>
</dbReference>
<dbReference type="FunFam" id="3.40.50.300:FF:000019">
    <property type="entry name" value="Translation initiation factor IF-2"/>
    <property type="match status" value="1"/>
</dbReference>
<dbReference type="Gene3D" id="4.10.60.10">
    <property type="entry name" value="Zinc finger, CCHC-type"/>
    <property type="match status" value="1"/>
</dbReference>
<evidence type="ECO:0000256" key="2">
    <source>
        <dbReference type="ARBA" id="ARBA00007733"/>
    </source>
</evidence>
<organism evidence="14 15">
    <name type="scientific">Lineolata rhizophorae</name>
    <dbReference type="NCBI Taxonomy" id="578093"/>
    <lineage>
        <taxon>Eukaryota</taxon>
        <taxon>Fungi</taxon>
        <taxon>Dikarya</taxon>
        <taxon>Ascomycota</taxon>
        <taxon>Pezizomycotina</taxon>
        <taxon>Dothideomycetes</taxon>
        <taxon>Dothideomycetes incertae sedis</taxon>
        <taxon>Lineolatales</taxon>
        <taxon>Lineolataceae</taxon>
        <taxon>Lineolata</taxon>
    </lineage>
</organism>
<feature type="region of interest" description="Disordered" evidence="11">
    <location>
        <begin position="1"/>
        <end position="22"/>
    </location>
</feature>
<keyword evidence="5" id="KW-0648">Protein biosynthesis</keyword>
<evidence type="ECO:0000256" key="7">
    <source>
        <dbReference type="ARBA" id="ARBA00023128"/>
    </source>
</evidence>
<evidence type="ECO:0000259" key="12">
    <source>
        <dbReference type="PROSITE" id="PS50158"/>
    </source>
</evidence>
<evidence type="ECO:0000256" key="11">
    <source>
        <dbReference type="SAM" id="MobiDB-lite"/>
    </source>
</evidence>
<dbReference type="InterPro" id="IPR015760">
    <property type="entry name" value="TIF_IF2"/>
</dbReference>
<dbReference type="Pfam" id="PF04760">
    <property type="entry name" value="IF2_N"/>
    <property type="match status" value="1"/>
</dbReference>
<dbReference type="Pfam" id="PF00098">
    <property type="entry name" value="zf-CCHC"/>
    <property type="match status" value="1"/>
</dbReference>
<feature type="domain" description="CCHC-type" evidence="12">
    <location>
        <begin position="56"/>
        <end position="72"/>
    </location>
</feature>
<evidence type="ECO:0000259" key="13">
    <source>
        <dbReference type="PROSITE" id="PS51722"/>
    </source>
</evidence>
<dbReference type="Gene3D" id="3.40.50.300">
    <property type="entry name" value="P-loop containing nucleotide triphosphate hydrolases"/>
    <property type="match status" value="1"/>
</dbReference>
<dbReference type="EMBL" id="MU001675">
    <property type="protein sequence ID" value="KAF2459489.1"/>
    <property type="molecule type" value="Genomic_DNA"/>
</dbReference>
<dbReference type="GO" id="GO:0005525">
    <property type="term" value="F:GTP binding"/>
    <property type="evidence" value="ECO:0007669"/>
    <property type="project" value="UniProtKB-KW"/>
</dbReference>
<evidence type="ECO:0000256" key="5">
    <source>
        <dbReference type="ARBA" id="ARBA00022917"/>
    </source>
</evidence>
<evidence type="ECO:0000256" key="3">
    <source>
        <dbReference type="ARBA" id="ARBA00022540"/>
    </source>
</evidence>
<keyword evidence="7" id="KW-0496">Mitochondrion</keyword>
<keyword evidence="10" id="KW-0479">Metal-binding</keyword>
<dbReference type="InterPro" id="IPR027417">
    <property type="entry name" value="P-loop_NTPase"/>
</dbReference>
<evidence type="ECO:0000256" key="1">
    <source>
        <dbReference type="ARBA" id="ARBA00004173"/>
    </source>
</evidence>
<feature type="domain" description="Tr-type G" evidence="13">
    <location>
        <begin position="267"/>
        <end position="436"/>
    </location>
</feature>
<keyword evidence="10" id="KW-0863">Zinc-finger</keyword>
<evidence type="ECO:0000256" key="10">
    <source>
        <dbReference type="PROSITE-ProRule" id="PRU00047"/>
    </source>
</evidence>
<keyword evidence="15" id="KW-1185">Reference proteome</keyword>
<dbReference type="Gene3D" id="3.40.50.10050">
    <property type="entry name" value="Translation initiation factor IF- 2, domain 3"/>
    <property type="match status" value="1"/>
</dbReference>
<evidence type="ECO:0000256" key="4">
    <source>
        <dbReference type="ARBA" id="ARBA00022741"/>
    </source>
</evidence>
<dbReference type="InterPro" id="IPR023115">
    <property type="entry name" value="TIF_IF2_dom3"/>
</dbReference>
<dbReference type="InterPro" id="IPR036875">
    <property type="entry name" value="Znf_CCHC_sf"/>
</dbReference>
<dbReference type="GO" id="GO:0003743">
    <property type="term" value="F:translation initiation factor activity"/>
    <property type="evidence" value="ECO:0007669"/>
    <property type="project" value="UniProtKB-KW"/>
</dbReference>
<dbReference type="SUPFAM" id="SSF52540">
    <property type="entry name" value="P-loop containing nucleoside triphosphate hydrolases"/>
    <property type="match status" value="1"/>
</dbReference>
<evidence type="ECO:0000256" key="9">
    <source>
        <dbReference type="ARBA" id="ARBA00044200"/>
    </source>
</evidence>
<comment type="similarity">
    <text evidence="2">Belongs to the TRAFAC class translation factor GTPase superfamily. Classic translation factor GTPase family. IF-2 subfamily.</text>
</comment>
<reference evidence="14" key="1">
    <citation type="journal article" date="2020" name="Stud. Mycol.">
        <title>101 Dothideomycetes genomes: a test case for predicting lifestyles and emergence of pathogens.</title>
        <authorList>
            <person name="Haridas S."/>
            <person name="Albert R."/>
            <person name="Binder M."/>
            <person name="Bloem J."/>
            <person name="Labutti K."/>
            <person name="Salamov A."/>
            <person name="Andreopoulos B."/>
            <person name="Baker S."/>
            <person name="Barry K."/>
            <person name="Bills G."/>
            <person name="Bluhm B."/>
            <person name="Cannon C."/>
            <person name="Castanera R."/>
            <person name="Culley D."/>
            <person name="Daum C."/>
            <person name="Ezra D."/>
            <person name="Gonzalez J."/>
            <person name="Henrissat B."/>
            <person name="Kuo A."/>
            <person name="Liang C."/>
            <person name="Lipzen A."/>
            <person name="Lutzoni F."/>
            <person name="Magnuson J."/>
            <person name="Mondo S."/>
            <person name="Nolan M."/>
            <person name="Ohm R."/>
            <person name="Pangilinan J."/>
            <person name="Park H.-J."/>
            <person name="Ramirez L."/>
            <person name="Alfaro M."/>
            <person name="Sun H."/>
            <person name="Tritt A."/>
            <person name="Yoshinaga Y."/>
            <person name="Zwiers L.-H."/>
            <person name="Turgeon B."/>
            <person name="Goodwin S."/>
            <person name="Spatafora J."/>
            <person name="Crous P."/>
            <person name="Grigoriev I."/>
        </authorList>
    </citation>
    <scope>NUCLEOTIDE SEQUENCE</scope>
    <source>
        <strain evidence="14">ATCC 16933</strain>
    </source>
</reference>
<dbReference type="PROSITE" id="PS01176">
    <property type="entry name" value="IF2"/>
    <property type="match status" value="1"/>
</dbReference>
<dbReference type="InterPro" id="IPR001878">
    <property type="entry name" value="Znf_CCHC"/>
</dbReference>
<dbReference type="Proteomes" id="UP000799766">
    <property type="component" value="Unassembled WGS sequence"/>
</dbReference>
<dbReference type="SUPFAM" id="SSF50447">
    <property type="entry name" value="Translation proteins"/>
    <property type="match status" value="2"/>
</dbReference>
<dbReference type="AlphaFoldDB" id="A0A6A6P6I7"/>
<feature type="compositionally biased region" description="Basic and acidic residues" evidence="11">
    <location>
        <begin position="124"/>
        <end position="149"/>
    </location>
</feature>
<keyword evidence="4" id="KW-0547">Nucleotide-binding</keyword>
<name>A0A6A6P6I7_9PEZI</name>
<evidence type="ECO:0000313" key="15">
    <source>
        <dbReference type="Proteomes" id="UP000799766"/>
    </source>
</evidence>
<dbReference type="CDD" id="cd01887">
    <property type="entry name" value="IF2_eIF5B"/>
    <property type="match status" value="1"/>
</dbReference>
<dbReference type="OrthoDB" id="361630at2759"/>
<dbReference type="PANTHER" id="PTHR43381">
    <property type="entry name" value="TRANSLATION INITIATION FACTOR IF-2-RELATED"/>
    <property type="match status" value="1"/>
</dbReference>
<feature type="compositionally biased region" description="Basic residues" evidence="11">
    <location>
        <begin position="164"/>
        <end position="175"/>
    </location>
</feature>
<evidence type="ECO:0000256" key="6">
    <source>
        <dbReference type="ARBA" id="ARBA00022946"/>
    </source>
</evidence>
<feature type="region of interest" description="Disordered" evidence="11">
    <location>
        <begin position="75"/>
        <end position="182"/>
    </location>
</feature>
<feature type="compositionally biased region" description="Basic residues" evidence="11">
    <location>
        <begin position="1"/>
        <end position="11"/>
    </location>
</feature>
<dbReference type="InterPro" id="IPR009000">
    <property type="entry name" value="Transl_B-barrel_sf"/>
</dbReference>
<feature type="compositionally biased region" description="Acidic residues" evidence="11">
    <location>
        <begin position="150"/>
        <end position="160"/>
    </location>
</feature>
<dbReference type="SUPFAM" id="SSF52156">
    <property type="entry name" value="Initiation factor IF2/eIF5b, domain 3"/>
    <property type="match status" value="1"/>
</dbReference>
<sequence>MTNWRHIRRKSPGTSYVHPAAAIAREEDQFLRGRHQREQDSKTSSYVPLSRREDAKCFLCGEVGHFKSECPQLGERIAQKSPGDDPAEPEFAVFKPLSKDRAEGPSIWQESSSQPKRTFSQPEPSRRTLETGAKDRSKGKGRRREQTRADDDEDEFDPEELAARKRQRKERKAAKNRAAATKRPSPIYLPEYISVSGLAVALRVRLEKLITKMEELGFENIHHDHVLNVENAGLVAMEYGHEPVAQGQEEIDLVAQPEPDDKSHLPTRAPVVTIMGHVDHGKTTLLDYLRKSSVAATEFGGITQHIGAFSVPMPSSNRTITFLDTPGHAAFLSMRARGANVTDIVVLVVAADDGVMPQTVEAIKHAQEASVPVIVAINKCDKEEASPERCKQDLARHGIQVEDYGGDTQAILVSGKTGQGMEDLEEAIGTLSEILDHRADPAGPIEGWILEATTRKGGRVATVLVRRGTLRQGDILVAGRTWTRVRKLCNEAGVEVVEVGPGMPIEVDGWRDQPVAGDEVLQAFNEERATEVVEFREEEVERQRLARDMDAINAARRLEQDRRQREEAATRAAKEGIDLEDECREAGPQTVPVIIKADVSGSADAVQDAVAPLGNSEVHTQVLRSGVGPVSESDVDYAAATRSLIIAFNVPLQPSVATMAEAAGVRILESNIIYRTTEKVREELSDRLAPLIKTRVVGEAEVLQQFDIGLGGRKKMRVAGCKIRNGMISRGGKVRVLRRDETVHDGIITSLKSGKKDVMEMSKGTECGLAFGAWQGFETGDQIQAYEEISEKRFV</sequence>
<feature type="compositionally biased region" description="Polar residues" evidence="11">
    <location>
        <begin position="108"/>
        <end position="123"/>
    </location>
</feature>
<dbReference type="InterPro" id="IPR053905">
    <property type="entry name" value="EF-G-like_DII"/>
</dbReference>
<dbReference type="Gene3D" id="2.40.30.10">
    <property type="entry name" value="Translation factors"/>
    <property type="match status" value="2"/>
</dbReference>
<keyword evidence="8" id="KW-0342">GTP-binding</keyword>
<dbReference type="PROSITE" id="PS50158">
    <property type="entry name" value="ZF_CCHC"/>
    <property type="match status" value="1"/>
</dbReference>
<dbReference type="SUPFAM" id="SSF57756">
    <property type="entry name" value="Retrovirus zinc finger-like domains"/>
    <property type="match status" value="1"/>
</dbReference>
<dbReference type="FunFam" id="3.40.50.10050:FF:000001">
    <property type="entry name" value="Translation initiation factor IF-2"/>
    <property type="match status" value="1"/>
</dbReference>
<dbReference type="PANTHER" id="PTHR43381:SF20">
    <property type="entry name" value="TRANSLATION INITIATION FACTOR IF-2, MITOCHONDRIAL"/>
    <property type="match status" value="1"/>
</dbReference>
<keyword evidence="6" id="KW-0809">Transit peptide</keyword>
<dbReference type="InterPro" id="IPR005225">
    <property type="entry name" value="Small_GTP-bd"/>
</dbReference>
<keyword evidence="3" id="KW-0396">Initiation factor</keyword>
<dbReference type="Pfam" id="PF11987">
    <property type="entry name" value="IF-2"/>
    <property type="match status" value="1"/>
</dbReference>
<evidence type="ECO:0000256" key="8">
    <source>
        <dbReference type="ARBA" id="ARBA00023134"/>
    </source>
</evidence>
<comment type="subcellular location">
    <subcellularLocation>
        <location evidence="1">Mitochondrion</location>
    </subcellularLocation>
</comment>
<dbReference type="Pfam" id="PF00009">
    <property type="entry name" value="GTP_EFTU"/>
    <property type="match status" value="1"/>
</dbReference>
<keyword evidence="10" id="KW-0862">Zinc</keyword>
<dbReference type="PROSITE" id="PS51722">
    <property type="entry name" value="G_TR_2"/>
    <property type="match status" value="1"/>
</dbReference>
<dbReference type="HAMAP" id="MF_00100_B">
    <property type="entry name" value="IF_2_B"/>
    <property type="match status" value="1"/>
</dbReference>
<gene>
    <name evidence="14" type="ORF">BDY21DRAFT_362213</name>
</gene>
<proteinExistence type="inferred from homology"/>
<dbReference type="GO" id="GO:0008270">
    <property type="term" value="F:zinc ion binding"/>
    <property type="evidence" value="ECO:0007669"/>
    <property type="project" value="UniProtKB-KW"/>
</dbReference>
<dbReference type="InterPro" id="IPR036925">
    <property type="entry name" value="TIF_IF2_dom3_sf"/>
</dbReference>
<dbReference type="InterPro" id="IPR000795">
    <property type="entry name" value="T_Tr_GTP-bd_dom"/>
</dbReference>
<dbReference type="Pfam" id="PF22042">
    <property type="entry name" value="EF-G_D2"/>
    <property type="match status" value="1"/>
</dbReference>
<accession>A0A6A6P6I7</accession>
<dbReference type="CDD" id="cd03692">
    <property type="entry name" value="mtIF2_IVc"/>
    <property type="match status" value="1"/>
</dbReference>
<dbReference type="InterPro" id="IPR006847">
    <property type="entry name" value="IF2_N"/>
</dbReference>
<protein>
    <recommendedName>
        <fullName evidence="9">Translation initiation factor IF-2, mitochondrial</fullName>
    </recommendedName>
</protein>
<dbReference type="GO" id="GO:0003924">
    <property type="term" value="F:GTPase activity"/>
    <property type="evidence" value="ECO:0007669"/>
    <property type="project" value="InterPro"/>
</dbReference>
<dbReference type="NCBIfam" id="TIGR00231">
    <property type="entry name" value="small_GTP"/>
    <property type="match status" value="1"/>
</dbReference>
<dbReference type="GO" id="GO:0005739">
    <property type="term" value="C:mitochondrion"/>
    <property type="evidence" value="ECO:0007669"/>
    <property type="project" value="UniProtKB-SubCell"/>
</dbReference>
<dbReference type="InterPro" id="IPR000178">
    <property type="entry name" value="TF_IF2_bacterial-like"/>
</dbReference>
<dbReference type="GO" id="GO:0003676">
    <property type="term" value="F:nucleic acid binding"/>
    <property type="evidence" value="ECO:0007669"/>
    <property type="project" value="InterPro"/>
</dbReference>
<dbReference type="FunFam" id="2.40.30.10:FF:000008">
    <property type="entry name" value="Translation initiation factor IF-2"/>
    <property type="match status" value="1"/>
</dbReference>
<evidence type="ECO:0000313" key="14">
    <source>
        <dbReference type="EMBL" id="KAF2459489.1"/>
    </source>
</evidence>